<accession>A0AAU7BNV7</accession>
<dbReference type="Pfam" id="PF02872">
    <property type="entry name" value="5_nucleotid_C"/>
    <property type="match status" value="1"/>
</dbReference>
<dbReference type="GO" id="GO:0016787">
    <property type="term" value="F:hydrolase activity"/>
    <property type="evidence" value="ECO:0007669"/>
    <property type="project" value="InterPro"/>
</dbReference>
<dbReference type="PRINTS" id="PR01607">
    <property type="entry name" value="APYRASEFAMLY"/>
</dbReference>
<dbReference type="InterPro" id="IPR006179">
    <property type="entry name" value="5_nucleotidase/apyrase"/>
</dbReference>
<dbReference type="PANTHER" id="PTHR11575">
    <property type="entry name" value="5'-NUCLEOTIDASE-RELATED"/>
    <property type="match status" value="1"/>
</dbReference>
<proteinExistence type="predicted"/>
<dbReference type="SUPFAM" id="SSF55816">
    <property type="entry name" value="5'-nucleotidase (syn. UDP-sugar hydrolase), C-terminal domain"/>
    <property type="match status" value="1"/>
</dbReference>
<name>A0AAU7BNV7_9FLAO</name>
<dbReference type="PANTHER" id="PTHR11575:SF24">
    <property type="entry name" value="5'-NUCLEOTIDASE"/>
    <property type="match status" value="1"/>
</dbReference>
<reference evidence="2" key="1">
    <citation type="submission" date="2024-05" db="EMBL/GenBank/DDBJ databases">
        <title>Pontimicrobium maritimus sp. nov., isolated form sea water.</title>
        <authorList>
            <person name="Muhammad N."/>
            <person name="Vuong T.Q."/>
            <person name="Han H.L."/>
            <person name="Kim S.-G."/>
        </authorList>
    </citation>
    <scope>NUCLEOTIDE SEQUENCE</scope>
    <source>
        <strain evidence="2">SW4</strain>
    </source>
</reference>
<gene>
    <name evidence="2" type="ORF">ABGB03_09175</name>
</gene>
<feature type="domain" description="5'-Nucleotidase C-terminal" evidence="1">
    <location>
        <begin position="73"/>
        <end position="212"/>
    </location>
</feature>
<dbReference type="PROSITE" id="PS51257">
    <property type="entry name" value="PROKAR_LIPOPROTEIN"/>
    <property type="match status" value="1"/>
</dbReference>
<dbReference type="InterPro" id="IPR036907">
    <property type="entry name" value="5'-Nucleotdase_C_sf"/>
</dbReference>
<evidence type="ECO:0000259" key="1">
    <source>
        <dbReference type="Pfam" id="PF02872"/>
    </source>
</evidence>
<sequence length="251" mass="28454">MTNRYFLSLIVLILLVSCKQEVHLTKIEGKRIEINDSLSGNKDIEAFIKPFREHVNSDLDSVLAYSLDTYSKTDGELNTAIGNFMADAVKEMANPIFKARTGNDIDIVMLNHGGIRSILSKGDITSRTAYQIMPFENSVVVTDLKGTSVKEMISYLQKAKRAHPISGMSIKLNRDFELLDAKIKGEAIDDNKTYYVATNDYLYNGGDNMSFFRQGDSLYKLDYKIRNILIDYFKKVDTLNLSADNRFIKTK</sequence>
<dbReference type="RefSeq" id="WP_347922154.1">
    <property type="nucleotide sequence ID" value="NZ_CP157199.1"/>
</dbReference>
<dbReference type="GO" id="GO:0009166">
    <property type="term" value="P:nucleotide catabolic process"/>
    <property type="evidence" value="ECO:0007669"/>
    <property type="project" value="InterPro"/>
</dbReference>
<evidence type="ECO:0000313" key="2">
    <source>
        <dbReference type="EMBL" id="XBG60032.1"/>
    </source>
</evidence>
<organism evidence="2">
    <name type="scientific">Pontimicrobium sp. SW4</name>
    <dbReference type="NCBI Taxonomy" id="3153519"/>
    <lineage>
        <taxon>Bacteria</taxon>
        <taxon>Pseudomonadati</taxon>
        <taxon>Bacteroidota</taxon>
        <taxon>Flavobacteriia</taxon>
        <taxon>Flavobacteriales</taxon>
        <taxon>Flavobacteriaceae</taxon>
        <taxon>Pontimicrobium</taxon>
    </lineage>
</organism>
<protein>
    <submittedName>
        <fullName evidence="2">5'-nucleotidase C-terminal domain-containing protein</fullName>
    </submittedName>
</protein>
<dbReference type="EMBL" id="CP157199">
    <property type="protein sequence ID" value="XBG60032.1"/>
    <property type="molecule type" value="Genomic_DNA"/>
</dbReference>
<dbReference type="Gene3D" id="3.90.780.10">
    <property type="entry name" value="5'-Nucleotidase, C-terminal domain"/>
    <property type="match status" value="1"/>
</dbReference>
<dbReference type="AlphaFoldDB" id="A0AAU7BNV7"/>
<dbReference type="InterPro" id="IPR008334">
    <property type="entry name" value="5'-Nucleotdase_C"/>
</dbReference>